<sequence length="517" mass="55514">MKSPEFKDFKEIAQSLGLQLSDEELGQYYSALQPSFDGYVQLETLSQEKETPFNEAREGHLVDPQDNPLGAWYWKGEIVGAKTGLLVGKRVVIKDNVAVAGMPLSNGTSLMADFRPSEDATVVQRILGAGGTIVGQSVCENLCFSGSSFTSDTGPVRNPYDPSRSSGGSSSGSAVLLATGEVDMAIGGDQGGSIRIPAAWCGVYGLKPTWGLVPYTGAFPIEPSLDHLGPMARTVPDVARLLEVIAGPDGNDPRQKGLTFASSGDYMAALGQELRGFRLGVVKEGFGWPQSDPRVDDMVWGVSESLESKGVSLASVSIPWHRQAMLVWNAIAVEGTWAVMMKGNASGYGWKGRYSADLMSYWAKAWRQNAAALPATVKQLLLVASYMEEHTYGKYYAMAQNLAGELRRAYDNALKDVDLLVMPTLPMTATRLPGKDDPIAEQLNKAFEMVVNTAPFDVSGHPAMTLPCGLIDGLPVGMMIVGKYGDEATLLRFADAFARQVSSPPSPPEAVKLGQEQ</sequence>
<dbReference type="InterPro" id="IPR000120">
    <property type="entry name" value="Amidase"/>
</dbReference>
<feature type="region of interest" description="Disordered" evidence="1">
    <location>
        <begin position="151"/>
        <end position="172"/>
    </location>
</feature>
<protein>
    <recommendedName>
        <fullName evidence="2">Amidase domain-containing protein</fullName>
    </recommendedName>
</protein>
<reference evidence="3 4" key="1">
    <citation type="journal article" date="2019" name="Sci. Rep.">
        <title>Sulfobacillus thermotolerans: new insights into resistance and metabolic capacities of acidophilic chemolithotrophs.</title>
        <authorList>
            <person name="Panyushkina A.E."/>
            <person name="Babenko V.V."/>
            <person name="Nikitina A.S."/>
            <person name="Selezneva O.V."/>
            <person name="Tsaplina I.A."/>
            <person name="Letarova M.A."/>
            <person name="Kostryukova E.S."/>
            <person name="Letarov A.V."/>
        </authorList>
    </citation>
    <scope>NUCLEOTIDE SEQUENCE [LARGE SCALE GENOMIC DNA]</scope>
    <source>
        <strain evidence="3 4">Kr1</strain>
    </source>
</reference>
<dbReference type="PANTHER" id="PTHR11895:SF170">
    <property type="entry name" value="AMIDASE"/>
    <property type="match status" value="1"/>
</dbReference>
<proteinExistence type="predicted"/>
<dbReference type="SUPFAM" id="SSF75304">
    <property type="entry name" value="Amidase signature (AS) enzymes"/>
    <property type="match status" value="1"/>
</dbReference>
<feature type="compositionally biased region" description="Low complexity" evidence="1">
    <location>
        <begin position="163"/>
        <end position="172"/>
    </location>
</feature>
<evidence type="ECO:0000313" key="4">
    <source>
        <dbReference type="Proteomes" id="UP000325292"/>
    </source>
</evidence>
<feature type="domain" description="Amidase" evidence="2">
    <location>
        <begin position="79"/>
        <end position="491"/>
    </location>
</feature>
<dbReference type="InterPro" id="IPR023631">
    <property type="entry name" value="Amidase_dom"/>
</dbReference>
<dbReference type="Gene3D" id="3.90.1300.10">
    <property type="entry name" value="Amidase signature (AS) domain"/>
    <property type="match status" value="1"/>
</dbReference>
<dbReference type="EMBL" id="CP019454">
    <property type="protein sequence ID" value="AUW94336.1"/>
    <property type="molecule type" value="Genomic_DNA"/>
</dbReference>
<evidence type="ECO:0000256" key="1">
    <source>
        <dbReference type="SAM" id="MobiDB-lite"/>
    </source>
</evidence>
<dbReference type="InterPro" id="IPR020556">
    <property type="entry name" value="Amidase_CS"/>
</dbReference>
<dbReference type="InterPro" id="IPR036928">
    <property type="entry name" value="AS_sf"/>
</dbReference>
<dbReference type="NCBIfam" id="NF005565">
    <property type="entry name" value="PRK07235.1"/>
    <property type="match status" value="1"/>
</dbReference>
<keyword evidence="4" id="KW-1185">Reference proteome</keyword>
<dbReference type="Pfam" id="PF01425">
    <property type="entry name" value="Amidase"/>
    <property type="match status" value="1"/>
</dbReference>
<dbReference type="PROSITE" id="PS00571">
    <property type="entry name" value="AMIDASES"/>
    <property type="match status" value="1"/>
</dbReference>
<accession>A0ABN5H163</accession>
<gene>
    <name evidence="3" type="ORF">BXT84_10625</name>
</gene>
<organism evidence="3 4">
    <name type="scientific">Sulfobacillus thermotolerans</name>
    <dbReference type="NCBI Taxonomy" id="338644"/>
    <lineage>
        <taxon>Bacteria</taxon>
        <taxon>Bacillati</taxon>
        <taxon>Bacillota</taxon>
        <taxon>Clostridia</taxon>
        <taxon>Eubacteriales</taxon>
        <taxon>Clostridiales Family XVII. Incertae Sedis</taxon>
        <taxon>Sulfobacillus</taxon>
    </lineage>
</organism>
<dbReference type="Proteomes" id="UP000325292">
    <property type="component" value="Chromosome"/>
</dbReference>
<evidence type="ECO:0000259" key="2">
    <source>
        <dbReference type="Pfam" id="PF01425"/>
    </source>
</evidence>
<evidence type="ECO:0000313" key="3">
    <source>
        <dbReference type="EMBL" id="AUW94336.1"/>
    </source>
</evidence>
<name>A0ABN5H163_9FIRM</name>
<dbReference type="PANTHER" id="PTHR11895">
    <property type="entry name" value="TRANSAMIDASE"/>
    <property type="match status" value="1"/>
</dbReference>